<dbReference type="InterPro" id="IPR038750">
    <property type="entry name" value="YczE/YyaS-like"/>
</dbReference>
<evidence type="ECO:0000256" key="1">
    <source>
        <dbReference type="SAM" id="Phobius"/>
    </source>
</evidence>
<feature type="transmembrane region" description="Helical" evidence="1">
    <location>
        <begin position="6"/>
        <end position="29"/>
    </location>
</feature>
<feature type="transmembrane region" description="Helical" evidence="1">
    <location>
        <begin position="97"/>
        <end position="119"/>
    </location>
</feature>
<keyword evidence="1" id="KW-0472">Membrane</keyword>
<dbReference type="RefSeq" id="WP_343051382.1">
    <property type="nucleotide sequence ID" value="NZ_JACBZR010000001.1"/>
</dbReference>
<organism evidence="2 3">
    <name type="scientific">Nocardioides panzhihuensis</name>
    <dbReference type="NCBI Taxonomy" id="860243"/>
    <lineage>
        <taxon>Bacteria</taxon>
        <taxon>Bacillati</taxon>
        <taxon>Actinomycetota</taxon>
        <taxon>Actinomycetes</taxon>
        <taxon>Propionibacteriales</taxon>
        <taxon>Nocardioidaceae</taxon>
        <taxon>Nocardioides</taxon>
    </lineage>
</organism>
<evidence type="ECO:0000313" key="3">
    <source>
        <dbReference type="Proteomes" id="UP000564496"/>
    </source>
</evidence>
<dbReference type="PANTHER" id="PTHR40078">
    <property type="entry name" value="INTEGRAL MEMBRANE PROTEIN-RELATED"/>
    <property type="match status" value="1"/>
</dbReference>
<feature type="transmembrane region" description="Helical" evidence="1">
    <location>
        <begin position="151"/>
        <end position="175"/>
    </location>
</feature>
<sequence length="208" mass="21384">MKSLSWLITGLFLYGIAVAMLVQGSLGLAPWNALASGLVEITGISFGAMTSLIGLFVLLLWIPLRQKPGVGTVLNVVLVGASAEIGLRVLPQPTDLLAQVALFSAGLLLLAAATGIYIAPGLGPGPRDGLMTGLHERTGAPVWLCRGGVEITVLAIGWLLGGLVGVGTVAEALLIGPMVHRTLPFFRTAYAGRPVIVDAAEAETRAGA</sequence>
<proteinExistence type="predicted"/>
<accession>A0A7Z0DHV5</accession>
<dbReference type="PANTHER" id="PTHR40078:SF1">
    <property type="entry name" value="INTEGRAL MEMBRANE PROTEIN"/>
    <property type="match status" value="1"/>
</dbReference>
<feature type="transmembrane region" description="Helical" evidence="1">
    <location>
        <begin position="70"/>
        <end position="90"/>
    </location>
</feature>
<protein>
    <submittedName>
        <fullName evidence="2">Putative membrane protein YczE</fullName>
    </submittedName>
</protein>
<reference evidence="2 3" key="1">
    <citation type="submission" date="2020-07" db="EMBL/GenBank/DDBJ databases">
        <title>Sequencing the genomes of 1000 actinobacteria strains.</title>
        <authorList>
            <person name="Klenk H.-P."/>
        </authorList>
    </citation>
    <scope>NUCLEOTIDE SEQUENCE [LARGE SCALE GENOMIC DNA]</scope>
    <source>
        <strain evidence="2 3">DSM 26487</strain>
    </source>
</reference>
<keyword evidence="1" id="KW-0812">Transmembrane</keyword>
<dbReference type="EMBL" id="JACBZR010000001">
    <property type="protein sequence ID" value="NYI75586.1"/>
    <property type="molecule type" value="Genomic_DNA"/>
</dbReference>
<feature type="transmembrane region" description="Helical" evidence="1">
    <location>
        <begin position="41"/>
        <end position="64"/>
    </location>
</feature>
<dbReference type="AlphaFoldDB" id="A0A7Z0DHV5"/>
<gene>
    <name evidence="2" type="ORF">BJ988_000234</name>
</gene>
<comment type="caution">
    <text evidence="2">The sequence shown here is derived from an EMBL/GenBank/DDBJ whole genome shotgun (WGS) entry which is preliminary data.</text>
</comment>
<dbReference type="Pfam" id="PF19700">
    <property type="entry name" value="DUF6198"/>
    <property type="match status" value="1"/>
</dbReference>
<name>A0A7Z0DHV5_9ACTN</name>
<keyword evidence="1" id="KW-1133">Transmembrane helix</keyword>
<evidence type="ECO:0000313" key="2">
    <source>
        <dbReference type="EMBL" id="NYI75586.1"/>
    </source>
</evidence>
<keyword evidence="3" id="KW-1185">Reference proteome</keyword>
<dbReference type="Proteomes" id="UP000564496">
    <property type="component" value="Unassembled WGS sequence"/>
</dbReference>